<dbReference type="RefSeq" id="WP_191835221.1">
    <property type="nucleotide sequence ID" value="NZ_JAANNT010000093.1"/>
</dbReference>
<dbReference type="GO" id="GO:0006420">
    <property type="term" value="P:arginyl-tRNA aminoacylation"/>
    <property type="evidence" value="ECO:0007669"/>
    <property type="project" value="InterPro"/>
</dbReference>
<dbReference type="SUPFAM" id="SSF52374">
    <property type="entry name" value="Nucleotidylyl transferase"/>
    <property type="match status" value="1"/>
</dbReference>
<evidence type="ECO:0000259" key="2">
    <source>
        <dbReference type="Pfam" id="PF00750"/>
    </source>
</evidence>
<proteinExistence type="inferred from homology"/>
<dbReference type="Pfam" id="PF00750">
    <property type="entry name" value="tRNA-synt_1d"/>
    <property type="match status" value="1"/>
</dbReference>
<dbReference type="PANTHER" id="PTHR11956">
    <property type="entry name" value="ARGINYL-TRNA SYNTHETASE"/>
    <property type="match status" value="1"/>
</dbReference>
<dbReference type="PANTHER" id="PTHR11956:SF5">
    <property type="entry name" value="ARGININE--TRNA LIGASE, CYTOPLASMIC"/>
    <property type="match status" value="1"/>
</dbReference>
<dbReference type="GO" id="GO:0004814">
    <property type="term" value="F:arginine-tRNA ligase activity"/>
    <property type="evidence" value="ECO:0007669"/>
    <property type="project" value="InterPro"/>
</dbReference>
<keyword evidence="1" id="KW-0648">Protein biosynthesis</keyword>
<feature type="non-terminal residue" evidence="3">
    <location>
        <position position="1"/>
    </location>
</feature>
<comment type="similarity">
    <text evidence="1">Belongs to the class-I aminoacyl-tRNA synthetase family.</text>
</comment>
<keyword evidence="1" id="KW-0030">Aminoacyl-tRNA synthetase</keyword>
<dbReference type="InterPro" id="IPR014729">
    <property type="entry name" value="Rossmann-like_a/b/a_fold"/>
</dbReference>
<dbReference type="Gene3D" id="3.40.50.620">
    <property type="entry name" value="HUPs"/>
    <property type="match status" value="1"/>
</dbReference>
<accession>A0A7Y6F667</accession>
<dbReference type="Proteomes" id="UP000540128">
    <property type="component" value="Unassembled WGS sequence"/>
</dbReference>
<keyword evidence="1" id="KW-0067">ATP-binding</keyword>
<feature type="non-terminal residue" evidence="3">
    <location>
        <position position="167"/>
    </location>
</feature>
<comment type="caution">
    <text evidence="3">The sequence shown here is derived from an EMBL/GenBank/DDBJ whole genome shotgun (WGS) entry which is preliminary data.</text>
</comment>
<organism evidence="3 4">
    <name type="scientific">Streptomyces odorifer</name>
    <dbReference type="NCBI Taxonomy" id="53450"/>
    <lineage>
        <taxon>Bacteria</taxon>
        <taxon>Bacillati</taxon>
        <taxon>Actinomycetota</taxon>
        <taxon>Actinomycetes</taxon>
        <taxon>Kitasatosporales</taxon>
        <taxon>Streptomycetaceae</taxon>
        <taxon>Streptomyces</taxon>
        <taxon>Streptomyces albidoflavus group</taxon>
    </lineage>
</organism>
<keyword evidence="1" id="KW-0547">Nucleotide-binding</keyword>
<dbReference type="InterPro" id="IPR001278">
    <property type="entry name" value="Arg-tRNA-ligase"/>
</dbReference>
<feature type="domain" description="Arginyl-tRNA synthetase catalytic core" evidence="2">
    <location>
        <begin position="2"/>
        <end position="167"/>
    </location>
</feature>
<keyword evidence="1 3" id="KW-0436">Ligase</keyword>
<sequence length="167" mass="18462">HHIGDWGTQFGMLIQYLIEHPGELAATAESAAVEAGQASVEAGEQAMSSLNRLYKASRALFDSDEEFKTRARRRVVDLQAGDPETLAMWQRFVDESKVYFYSVFNKLDMEIHDADVVGESGYNAMLAETCRLLEESGVAVRSEGALCVFFDDVKGPDGQPVPLIVQK</sequence>
<evidence type="ECO:0000313" key="4">
    <source>
        <dbReference type="Proteomes" id="UP000540128"/>
    </source>
</evidence>
<protein>
    <submittedName>
        <fullName evidence="3">Arginine--tRNA ligase</fullName>
    </submittedName>
</protein>
<reference evidence="3 4" key="1">
    <citation type="submission" date="2020-03" db="EMBL/GenBank/DDBJ databases">
        <title>Complete genome sequence of sixteen Streptomyces strains facilitates identification of candidate genes involved in plant growth-promotion in grain legumes and cereals.</title>
        <authorList>
            <person name="Gopalakrishnan S."/>
            <person name="Thakur V."/>
            <person name="Saxena R."/>
            <person name="Vadlamudi S."/>
            <person name="Purohit S."/>
            <person name="Kumar V."/>
            <person name="Rathore A."/>
            <person name="Chitikineni A."/>
            <person name="Varshney R.K."/>
        </authorList>
    </citation>
    <scope>NUCLEOTIDE SEQUENCE [LARGE SCALE GENOMIC DNA]</scope>
    <source>
        <strain evidence="3 4">KAI-180</strain>
    </source>
</reference>
<gene>
    <name evidence="3" type="primary">argS</name>
    <name evidence="3" type="ORF">G6W59_30670</name>
</gene>
<evidence type="ECO:0000256" key="1">
    <source>
        <dbReference type="RuleBase" id="RU363038"/>
    </source>
</evidence>
<keyword evidence="4" id="KW-1185">Reference proteome</keyword>
<evidence type="ECO:0000313" key="3">
    <source>
        <dbReference type="EMBL" id="NUV32583.1"/>
    </source>
</evidence>
<dbReference type="InterPro" id="IPR035684">
    <property type="entry name" value="ArgRS_core"/>
</dbReference>
<name>A0A7Y6F667_9ACTN</name>
<dbReference type="GO" id="GO:0005524">
    <property type="term" value="F:ATP binding"/>
    <property type="evidence" value="ECO:0007669"/>
    <property type="project" value="UniProtKB-KW"/>
</dbReference>
<dbReference type="AlphaFoldDB" id="A0A7Y6F667"/>
<dbReference type="EMBL" id="JAANNT010000093">
    <property type="protein sequence ID" value="NUV32583.1"/>
    <property type="molecule type" value="Genomic_DNA"/>
</dbReference>